<feature type="region of interest" description="Disordered" evidence="3">
    <location>
        <begin position="881"/>
        <end position="901"/>
    </location>
</feature>
<keyword evidence="4" id="KW-1133">Transmembrane helix</keyword>
<dbReference type="InterPro" id="IPR003599">
    <property type="entry name" value="Ig_sub"/>
</dbReference>
<dbReference type="GO" id="GO:0016020">
    <property type="term" value="C:membrane"/>
    <property type="evidence" value="ECO:0007669"/>
    <property type="project" value="UniProtKB-SubCell"/>
</dbReference>
<dbReference type="FunFam" id="2.60.40.10:FF:000719">
    <property type="entry name" value="nephrin isoform X1"/>
    <property type="match status" value="1"/>
</dbReference>
<dbReference type="PROSITE" id="PS50835">
    <property type="entry name" value="IG_LIKE"/>
    <property type="match status" value="2"/>
</dbReference>
<dbReference type="SMART" id="SM00409">
    <property type="entry name" value="IG"/>
    <property type="match status" value="3"/>
</dbReference>
<feature type="region of interest" description="Disordered" evidence="3">
    <location>
        <begin position="574"/>
        <end position="600"/>
    </location>
</feature>
<gene>
    <name evidence="7" type="ORF">HPB48_008195</name>
</gene>
<feature type="transmembrane region" description="Helical" evidence="4">
    <location>
        <begin position="776"/>
        <end position="804"/>
    </location>
</feature>
<dbReference type="Proteomes" id="UP000821853">
    <property type="component" value="Chromosome 9"/>
</dbReference>
<evidence type="ECO:0000256" key="4">
    <source>
        <dbReference type="SAM" id="Phobius"/>
    </source>
</evidence>
<evidence type="ECO:0000256" key="1">
    <source>
        <dbReference type="ARBA" id="ARBA00022737"/>
    </source>
</evidence>
<feature type="compositionally biased region" description="Basic and acidic residues" evidence="3">
    <location>
        <begin position="581"/>
        <end position="591"/>
    </location>
</feature>
<evidence type="ECO:0000313" key="8">
    <source>
        <dbReference type="Proteomes" id="UP000821853"/>
    </source>
</evidence>
<protein>
    <recommendedName>
        <fullName evidence="9">Down syndrome cell adhesion molecule-like protein Dscam2</fullName>
    </recommendedName>
</protein>
<feature type="domain" description="Fibronectin type-III" evidence="6">
    <location>
        <begin position="496"/>
        <end position="590"/>
    </location>
</feature>
<dbReference type="EMBL" id="JABSTR010000011">
    <property type="protein sequence ID" value="KAH9380981.1"/>
    <property type="molecule type" value="Genomic_DNA"/>
</dbReference>
<feature type="domain" description="Fibronectin type-III" evidence="6">
    <location>
        <begin position="658"/>
        <end position="756"/>
    </location>
</feature>
<dbReference type="VEuPathDB" id="VectorBase:HLOH_060457"/>
<dbReference type="PANTHER" id="PTHR44170:SF54">
    <property type="entry name" value="FI24025P1"/>
    <property type="match status" value="1"/>
</dbReference>
<dbReference type="InterPro" id="IPR003961">
    <property type="entry name" value="FN3_dom"/>
</dbReference>
<keyword evidence="4" id="KW-0472">Membrane</keyword>
<dbReference type="SMART" id="SM00060">
    <property type="entry name" value="FN3"/>
    <property type="match status" value="3"/>
</dbReference>
<evidence type="ECO:0000256" key="2">
    <source>
        <dbReference type="ARBA" id="ARBA00023157"/>
    </source>
</evidence>
<dbReference type="GO" id="GO:0098609">
    <property type="term" value="P:cell-cell adhesion"/>
    <property type="evidence" value="ECO:0007669"/>
    <property type="project" value="TreeGrafter"/>
</dbReference>
<evidence type="ECO:0000259" key="5">
    <source>
        <dbReference type="PROSITE" id="PS50835"/>
    </source>
</evidence>
<accession>A0A9J6GZR6</accession>
<name>A0A9J6GZR6_HAELO</name>
<dbReference type="OMA" id="DIWASMT"/>
<proteinExistence type="predicted"/>
<dbReference type="SMART" id="SM00408">
    <property type="entry name" value="IGc2"/>
    <property type="match status" value="2"/>
</dbReference>
<organism evidence="7 8">
    <name type="scientific">Haemaphysalis longicornis</name>
    <name type="common">Bush tick</name>
    <dbReference type="NCBI Taxonomy" id="44386"/>
    <lineage>
        <taxon>Eukaryota</taxon>
        <taxon>Metazoa</taxon>
        <taxon>Ecdysozoa</taxon>
        <taxon>Arthropoda</taxon>
        <taxon>Chelicerata</taxon>
        <taxon>Arachnida</taxon>
        <taxon>Acari</taxon>
        <taxon>Parasitiformes</taxon>
        <taxon>Ixodida</taxon>
        <taxon>Ixodoidea</taxon>
        <taxon>Ixodidae</taxon>
        <taxon>Haemaphysalinae</taxon>
        <taxon>Haemaphysalis</taxon>
    </lineage>
</organism>
<dbReference type="CDD" id="cd00096">
    <property type="entry name" value="Ig"/>
    <property type="match status" value="1"/>
</dbReference>
<feature type="compositionally biased region" description="Polar residues" evidence="3">
    <location>
        <begin position="889"/>
        <end position="901"/>
    </location>
</feature>
<feature type="domain" description="Ig-like" evidence="5">
    <location>
        <begin position="409"/>
        <end position="503"/>
    </location>
</feature>
<dbReference type="Gene3D" id="2.60.40.10">
    <property type="entry name" value="Immunoglobulins"/>
    <property type="match status" value="6"/>
</dbReference>
<dbReference type="InterPro" id="IPR007110">
    <property type="entry name" value="Ig-like_dom"/>
</dbReference>
<keyword evidence="2" id="KW-1015">Disulfide bond</keyword>
<dbReference type="InterPro" id="IPR003598">
    <property type="entry name" value="Ig_sub2"/>
</dbReference>
<dbReference type="PRINTS" id="PR00014">
    <property type="entry name" value="FNTYPEIII"/>
</dbReference>
<dbReference type="InterPro" id="IPR036116">
    <property type="entry name" value="FN3_sf"/>
</dbReference>
<dbReference type="PROSITE" id="PS50853">
    <property type="entry name" value="FN3"/>
    <property type="match status" value="2"/>
</dbReference>
<evidence type="ECO:0000313" key="7">
    <source>
        <dbReference type="EMBL" id="KAH9380981.1"/>
    </source>
</evidence>
<evidence type="ECO:0000256" key="3">
    <source>
        <dbReference type="SAM" id="MobiDB-lite"/>
    </source>
</evidence>
<reference evidence="7 8" key="1">
    <citation type="journal article" date="2020" name="Cell">
        <title>Large-Scale Comparative Analyses of Tick Genomes Elucidate Their Genetic Diversity and Vector Capacities.</title>
        <authorList>
            <consortium name="Tick Genome and Microbiome Consortium (TIGMIC)"/>
            <person name="Jia N."/>
            <person name="Wang J."/>
            <person name="Shi W."/>
            <person name="Du L."/>
            <person name="Sun Y."/>
            <person name="Zhan W."/>
            <person name="Jiang J.F."/>
            <person name="Wang Q."/>
            <person name="Zhang B."/>
            <person name="Ji P."/>
            <person name="Bell-Sakyi L."/>
            <person name="Cui X.M."/>
            <person name="Yuan T.T."/>
            <person name="Jiang B.G."/>
            <person name="Yang W.F."/>
            <person name="Lam T.T."/>
            <person name="Chang Q.C."/>
            <person name="Ding S.J."/>
            <person name="Wang X.J."/>
            <person name="Zhu J.G."/>
            <person name="Ruan X.D."/>
            <person name="Zhao L."/>
            <person name="Wei J.T."/>
            <person name="Ye R.Z."/>
            <person name="Que T.C."/>
            <person name="Du C.H."/>
            <person name="Zhou Y.H."/>
            <person name="Cheng J.X."/>
            <person name="Dai P.F."/>
            <person name="Guo W.B."/>
            <person name="Han X.H."/>
            <person name="Huang E.J."/>
            <person name="Li L.F."/>
            <person name="Wei W."/>
            <person name="Gao Y.C."/>
            <person name="Liu J.Z."/>
            <person name="Shao H.Z."/>
            <person name="Wang X."/>
            <person name="Wang C.C."/>
            <person name="Yang T.C."/>
            <person name="Huo Q.B."/>
            <person name="Li W."/>
            <person name="Chen H.Y."/>
            <person name="Chen S.E."/>
            <person name="Zhou L.G."/>
            <person name="Ni X.B."/>
            <person name="Tian J.H."/>
            <person name="Sheng Y."/>
            <person name="Liu T."/>
            <person name="Pan Y.S."/>
            <person name="Xia L.Y."/>
            <person name="Li J."/>
            <person name="Zhao F."/>
            <person name="Cao W.C."/>
        </authorList>
    </citation>
    <scope>NUCLEOTIDE SEQUENCE [LARGE SCALE GENOMIC DNA]</scope>
    <source>
        <strain evidence="7">HaeL-2018</strain>
    </source>
</reference>
<keyword evidence="8" id="KW-1185">Reference proteome</keyword>
<dbReference type="InterPro" id="IPR036179">
    <property type="entry name" value="Ig-like_dom_sf"/>
</dbReference>
<dbReference type="CDD" id="cd00063">
    <property type="entry name" value="FN3"/>
    <property type="match status" value="2"/>
</dbReference>
<keyword evidence="4" id="KW-0812">Transmembrane</keyword>
<comment type="caution">
    <text evidence="7">The sequence shown here is derived from an EMBL/GenBank/DDBJ whole genome shotgun (WGS) entry which is preliminary data.</text>
</comment>
<dbReference type="OrthoDB" id="5982258at2759"/>
<evidence type="ECO:0000259" key="6">
    <source>
        <dbReference type="PROSITE" id="PS50853"/>
    </source>
</evidence>
<evidence type="ECO:0008006" key="9">
    <source>
        <dbReference type="Google" id="ProtNLM"/>
    </source>
</evidence>
<keyword evidence="1" id="KW-0677">Repeat</keyword>
<dbReference type="SUPFAM" id="SSF48726">
    <property type="entry name" value="Immunoglobulin"/>
    <property type="match status" value="3"/>
</dbReference>
<feature type="domain" description="Ig-like" evidence="5">
    <location>
        <begin position="151"/>
        <end position="281"/>
    </location>
</feature>
<dbReference type="SUPFAM" id="SSF49265">
    <property type="entry name" value="Fibronectin type III"/>
    <property type="match status" value="2"/>
</dbReference>
<sequence length="986" mass="107940">MIIIGRRKARTLPSYKRTLQSSRLPWLRDGQRLSDGAHQVSIKTFEDFSVLEVASLGVAHNGNYTCALKNLHGSDAYSSQLLVPRLTARLFIPLCIARFDAAVRRQIITGKGQLQQREQRQACRKVRKACEQSLRLMRHARPSKARRCFIPRFVPAPEWVARPRDTSAALNGPASLDCLAVGYPTPTVRWSREESGETGVPPPSAPTLTRLRPYFIFHALRQGRVSDDVELRPVPLGGARVSLLANGTLTIREVRKEDAGRYRCVASNGLGQDLEGTLLLSLHGEQGPHTHVLLQQPAATSPSLSRPHSTYKPAWTDRQSTALSVVSKSAPLNARALLNRVTGILSLSVGSFVTQHAVRLHIRDLLLCETTLLSLHLLRQYRTSLELLAQLSGTNFTVYMKRAFKTWVPARFEQKFSVESVRRGDTAILRCEALGDSPMGVTWHRNEDPLPLDSPRLQVFESVTDRGTASELHVQGAERSDNGLFSCLAKNEVPSAPFDVKVDQTWSRSASVRWNAPYSGNSPVSKYIVQYWKDHGAAHRLEEAIVVAPQTSTLLRELQPGTSYIVRALAENTVGRGSPSESHKFQTKEEAAGSEEPYSYQSTLVTDQPDEEHLLSGLKRATEYSIVVKAFNAAGSGPDSQEVFARLRTQSLHCHHDCGSSPTTLLHSRPLAAASGTPPSLCASDIVHHQVSSYYIMSCREENGPWREVTVPQADNSKYTLSGLREATRYQIYLQAAGEGSSSAPSETITVLTDGGALSDASMPAPHGSQSRELPVYFRLSVVAPAAASLTIIVLVIAGACLFVSHERRKYKNIVVPPMKPVKAGTLGRPQSQRYVDVDQRLGAPPRTPRHADGGGPGRPLLGSAIPQYPAPYATLPLRCPSADGPSPSRLTRNAKGTSLSQVRVPQEPWDAPRSGVWCDIWASMTLTAGGSVRLTLARPFNSRKGVRLSDTRGRGQGAADCDLTSYHMDAYLARLRLSAHVHAAA</sequence>
<dbReference type="Pfam" id="PF00041">
    <property type="entry name" value="fn3"/>
    <property type="match status" value="1"/>
</dbReference>
<dbReference type="InterPro" id="IPR013783">
    <property type="entry name" value="Ig-like_fold"/>
</dbReference>
<feature type="region of interest" description="Disordered" evidence="3">
    <location>
        <begin position="824"/>
        <end position="864"/>
    </location>
</feature>
<dbReference type="Pfam" id="PF13927">
    <property type="entry name" value="Ig_3"/>
    <property type="match status" value="2"/>
</dbReference>
<dbReference type="PANTHER" id="PTHR44170">
    <property type="entry name" value="PROTEIN SIDEKICK"/>
    <property type="match status" value="1"/>
</dbReference>
<dbReference type="AlphaFoldDB" id="A0A9J6GZR6"/>